<dbReference type="NCBIfam" id="TIGR02937">
    <property type="entry name" value="sigma70-ECF"/>
    <property type="match status" value="1"/>
</dbReference>
<evidence type="ECO:0000256" key="4">
    <source>
        <dbReference type="ARBA" id="ARBA00023163"/>
    </source>
</evidence>
<accession>A0A157P6L3</accession>
<keyword evidence="2" id="KW-0805">Transcription regulation</keyword>
<dbReference type="InterPro" id="IPR007627">
    <property type="entry name" value="RNA_pol_sigma70_r2"/>
</dbReference>
<reference evidence="7 8" key="1">
    <citation type="submission" date="2016-03" db="EMBL/GenBank/DDBJ databases">
        <authorList>
            <consortium name="Pathogen Informatics"/>
        </authorList>
    </citation>
    <scope>NUCLEOTIDE SEQUENCE [LARGE SCALE GENOMIC DNA]</scope>
    <source>
        <strain evidence="7 8">NCTC13364</strain>
    </source>
</reference>
<feature type="domain" description="RNA polymerase sigma factor 70 region 4 type 2" evidence="6">
    <location>
        <begin position="133"/>
        <end position="184"/>
    </location>
</feature>
<dbReference type="PANTHER" id="PTHR43133">
    <property type="entry name" value="RNA POLYMERASE ECF-TYPE SIGMA FACTO"/>
    <property type="match status" value="1"/>
</dbReference>
<dbReference type="Gene3D" id="1.10.10.10">
    <property type="entry name" value="Winged helix-like DNA-binding domain superfamily/Winged helix DNA-binding domain"/>
    <property type="match status" value="1"/>
</dbReference>
<evidence type="ECO:0000259" key="6">
    <source>
        <dbReference type="Pfam" id="PF08281"/>
    </source>
</evidence>
<organism evidence="7 8">
    <name type="scientific">Bordetella ansorpii</name>
    <dbReference type="NCBI Taxonomy" id="288768"/>
    <lineage>
        <taxon>Bacteria</taxon>
        <taxon>Pseudomonadati</taxon>
        <taxon>Pseudomonadota</taxon>
        <taxon>Betaproteobacteria</taxon>
        <taxon>Burkholderiales</taxon>
        <taxon>Alcaligenaceae</taxon>
        <taxon>Bordetella</taxon>
    </lineage>
</organism>
<dbReference type="InterPro" id="IPR013249">
    <property type="entry name" value="RNA_pol_sigma70_r4_t2"/>
</dbReference>
<evidence type="ECO:0000313" key="7">
    <source>
        <dbReference type="EMBL" id="SAI29173.1"/>
    </source>
</evidence>
<dbReference type="Proteomes" id="UP000077037">
    <property type="component" value="Unassembled WGS sequence"/>
</dbReference>
<dbReference type="CDD" id="cd06171">
    <property type="entry name" value="Sigma70_r4"/>
    <property type="match status" value="1"/>
</dbReference>
<evidence type="ECO:0000259" key="5">
    <source>
        <dbReference type="Pfam" id="PF04542"/>
    </source>
</evidence>
<dbReference type="OrthoDB" id="9784272at2"/>
<dbReference type="Pfam" id="PF04542">
    <property type="entry name" value="Sigma70_r2"/>
    <property type="match status" value="1"/>
</dbReference>
<dbReference type="EMBL" id="FKBS01000014">
    <property type="protein sequence ID" value="SAI29173.1"/>
    <property type="molecule type" value="Genomic_DNA"/>
</dbReference>
<dbReference type="InterPro" id="IPR014284">
    <property type="entry name" value="RNA_pol_sigma-70_dom"/>
</dbReference>
<sequence length="189" mass="21286">MPPSPDEAFDYEAAVQACARQQRDALHALYRQEGARLLGVARRIAGNTALAEDIVHDAFVNIWNHAGRFDASRGSARGWIYSITRNQALNTVRDYGRAYTLDEDTVERLDAEAALQEWRQRGAFAHWSDDAHRLSACLDQLPAERRRCIVHAYVEGLTHTEIAQLVNTPLGTVKAWITRSLKSLRECLS</sequence>
<evidence type="ECO:0000256" key="2">
    <source>
        <dbReference type="ARBA" id="ARBA00023015"/>
    </source>
</evidence>
<proteinExistence type="inferred from homology"/>
<dbReference type="AlphaFoldDB" id="A0A157P6L3"/>
<dbReference type="GO" id="GO:0016987">
    <property type="term" value="F:sigma factor activity"/>
    <property type="evidence" value="ECO:0007669"/>
    <property type="project" value="UniProtKB-KW"/>
</dbReference>
<protein>
    <submittedName>
        <fullName evidence="7">RNA polymerase sigma factor RpoE</fullName>
    </submittedName>
</protein>
<evidence type="ECO:0000313" key="8">
    <source>
        <dbReference type="Proteomes" id="UP000077037"/>
    </source>
</evidence>
<dbReference type="InterPro" id="IPR039425">
    <property type="entry name" value="RNA_pol_sigma-70-like"/>
</dbReference>
<name>A0A157P6L3_9BORD</name>
<feature type="domain" description="RNA polymerase sigma-70 region 2" evidence="5">
    <location>
        <begin position="29"/>
        <end position="97"/>
    </location>
</feature>
<dbReference type="GO" id="GO:0003677">
    <property type="term" value="F:DNA binding"/>
    <property type="evidence" value="ECO:0007669"/>
    <property type="project" value="InterPro"/>
</dbReference>
<dbReference type="PANTHER" id="PTHR43133:SF62">
    <property type="entry name" value="RNA POLYMERASE SIGMA FACTOR SIGZ"/>
    <property type="match status" value="1"/>
</dbReference>
<dbReference type="SUPFAM" id="SSF88659">
    <property type="entry name" value="Sigma3 and sigma4 domains of RNA polymerase sigma factors"/>
    <property type="match status" value="1"/>
</dbReference>
<dbReference type="InterPro" id="IPR013324">
    <property type="entry name" value="RNA_pol_sigma_r3/r4-like"/>
</dbReference>
<evidence type="ECO:0000256" key="3">
    <source>
        <dbReference type="ARBA" id="ARBA00023082"/>
    </source>
</evidence>
<dbReference type="InterPro" id="IPR036388">
    <property type="entry name" value="WH-like_DNA-bd_sf"/>
</dbReference>
<dbReference type="InterPro" id="IPR013325">
    <property type="entry name" value="RNA_pol_sigma_r2"/>
</dbReference>
<dbReference type="Pfam" id="PF08281">
    <property type="entry name" value="Sigma70_r4_2"/>
    <property type="match status" value="1"/>
</dbReference>
<comment type="similarity">
    <text evidence="1">Belongs to the sigma-70 factor family. ECF subfamily.</text>
</comment>
<dbReference type="RefSeq" id="WP_066412012.1">
    <property type="nucleotide sequence ID" value="NZ_FKBS01000014.1"/>
</dbReference>
<dbReference type="GO" id="GO:0006352">
    <property type="term" value="P:DNA-templated transcription initiation"/>
    <property type="evidence" value="ECO:0007669"/>
    <property type="project" value="InterPro"/>
</dbReference>
<gene>
    <name evidence="7" type="primary">sigK_1</name>
    <name evidence="7" type="ORF">SAMEA1982600_02316</name>
</gene>
<dbReference type="Gene3D" id="1.10.1740.10">
    <property type="match status" value="1"/>
</dbReference>
<keyword evidence="4" id="KW-0804">Transcription</keyword>
<keyword evidence="3" id="KW-0731">Sigma factor</keyword>
<evidence type="ECO:0000256" key="1">
    <source>
        <dbReference type="ARBA" id="ARBA00010641"/>
    </source>
</evidence>
<dbReference type="SUPFAM" id="SSF88946">
    <property type="entry name" value="Sigma2 domain of RNA polymerase sigma factors"/>
    <property type="match status" value="1"/>
</dbReference>